<keyword evidence="1" id="KW-0472">Membrane</keyword>
<feature type="transmembrane region" description="Helical" evidence="1">
    <location>
        <begin position="55"/>
        <end position="71"/>
    </location>
</feature>
<evidence type="ECO:0000313" key="3">
    <source>
        <dbReference type="Proteomes" id="UP000199662"/>
    </source>
</evidence>
<keyword evidence="1" id="KW-0812">Transmembrane</keyword>
<dbReference type="Proteomes" id="UP000199662">
    <property type="component" value="Unassembled WGS sequence"/>
</dbReference>
<keyword evidence="3" id="KW-1185">Reference proteome</keyword>
<protein>
    <submittedName>
        <fullName evidence="2">Uncharacterized protein</fullName>
    </submittedName>
</protein>
<name>A0A1H7AYX5_9FIRM</name>
<dbReference type="EMBL" id="FNZK01000014">
    <property type="protein sequence ID" value="SEJ70811.1"/>
    <property type="molecule type" value="Genomic_DNA"/>
</dbReference>
<sequence>MLTCQKCGKVITEKEALVHKEAKNEQSIICPDCFKAATGVDYKTFAFRKESAKQTFFAVIFCLAATIYAFIEKGPIYGVFGIAATILIYLFASKVK</sequence>
<evidence type="ECO:0000313" key="2">
    <source>
        <dbReference type="EMBL" id="SEJ70811.1"/>
    </source>
</evidence>
<reference evidence="2 3" key="1">
    <citation type="submission" date="2016-10" db="EMBL/GenBank/DDBJ databases">
        <authorList>
            <person name="de Groot N.N."/>
        </authorList>
    </citation>
    <scope>NUCLEOTIDE SEQUENCE [LARGE SCALE GENOMIC DNA]</scope>
    <source>
        <strain evidence="2 3">DSM 2179</strain>
    </source>
</reference>
<evidence type="ECO:0000256" key="1">
    <source>
        <dbReference type="SAM" id="Phobius"/>
    </source>
</evidence>
<feature type="transmembrane region" description="Helical" evidence="1">
    <location>
        <begin position="77"/>
        <end position="95"/>
    </location>
</feature>
<dbReference type="STRING" id="84035.SAMN05660742_11477"/>
<organism evidence="2 3">
    <name type="scientific">Propionispira arboris</name>
    <dbReference type="NCBI Taxonomy" id="84035"/>
    <lineage>
        <taxon>Bacteria</taxon>
        <taxon>Bacillati</taxon>
        <taxon>Bacillota</taxon>
        <taxon>Negativicutes</taxon>
        <taxon>Selenomonadales</taxon>
        <taxon>Selenomonadaceae</taxon>
        <taxon>Propionispira</taxon>
    </lineage>
</organism>
<dbReference type="RefSeq" id="WP_091832861.1">
    <property type="nucleotide sequence ID" value="NZ_FNZK01000014.1"/>
</dbReference>
<dbReference type="AlphaFoldDB" id="A0A1H7AYX5"/>
<gene>
    <name evidence="2" type="ORF">SAMN05660742_11477</name>
</gene>
<accession>A0A1H7AYX5</accession>
<proteinExistence type="predicted"/>
<keyword evidence="1" id="KW-1133">Transmembrane helix</keyword>